<evidence type="ECO:0000313" key="5">
    <source>
        <dbReference type="EMBL" id="KAL3726870.1"/>
    </source>
</evidence>
<organism evidence="5 6">
    <name type="scientific">Eucalyptus globulus</name>
    <name type="common">Tasmanian blue gum</name>
    <dbReference type="NCBI Taxonomy" id="34317"/>
    <lineage>
        <taxon>Eukaryota</taxon>
        <taxon>Viridiplantae</taxon>
        <taxon>Streptophyta</taxon>
        <taxon>Embryophyta</taxon>
        <taxon>Tracheophyta</taxon>
        <taxon>Spermatophyta</taxon>
        <taxon>Magnoliopsida</taxon>
        <taxon>eudicotyledons</taxon>
        <taxon>Gunneridae</taxon>
        <taxon>Pentapetalae</taxon>
        <taxon>rosids</taxon>
        <taxon>malvids</taxon>
        <taxon>Myrtales</taxon>
        <taxon>Myrtaceae</taxon>
        <taxon>Myrtoideae</taxon>
        <taxon>Eucalypteae</taxon>
        <taxon>Eucalyptus</taxon>
    </lineage>
</organism>
<dbReference type="InterPro" id="IPR045281">
    <property type="entry name" value="CONSTANS-like"/>
</dbReference>
<sequence>MLEDVLHPPRQLPADDMSCPLSAQLFELCDPELCSESIKNSEITSCSNCCYEEYPNSSKFSSPEDLQNFGDLLQEDHGINTNTTATTPATTTSNTMTAGTINHNGNQTTFFDPQEDVNNDISASIDFSPSPPISVSPFVCPQQDNLLMDFPSVHQTENQLPLTNSTNGLPNFTRETMSPLIGPPLIASVFKQDCFSSVPPYIPLDPASPLCSFVGSMRPYMPENMTGTLSADRSGIFSGSVLIKSDLQAQDLDYQADNNSGIFCSDPTQVLIPEDTQVFCTASQKLMNANSSSAPFATDISNLEDPTYKVGKLSVEQRKEKIHRYMKKRNERNFSKKIKYACRKSLADSRPRVRGRFAKNEEFGENSRLACGHLGDVEKDEVVVKEDDMMESSDIFAHISGVNSFNYSIQSWI</sequence>
<evidence type="ECO:0000256" key="3">
    <source>
        <dbReference type="PROSITE-ProRule" id="PRU00357"/>
    </source>
</evidence>
<evidence type="ECO:0000256" key="2">
    <source>
        <dbReference type="ARBA" id="ARBA00023242"/>
    </source>
</evidence>
<dbReference type="PROSITE" id="PS51017">
    <property type="entry name" value="CCT"/>
    <property type="match status" value="1"/>
</dbReference>
<dbReference type="PANTHER" id="PTHR31319:SF110">
    <property type="entry name" value="CCT MOTIF FAMILY PROTEIN"/>
    <property type="match status" value="1"/>
</dbReference>
<comment type="caution">
    <text evidence="5">The sequence shown here is derived from an EMBL/GenBank/DDBJ whole genome shotgun (WGS) entry which is preliminary data.</text>
</comment>
<gene>
    <name evidence="5" type="ORF">ACJRO7_031726</name>
</gene>
<dbReference type="GO" id="GO:0005634">
    <property type="term" value="C:nucleus"/>
    <property type="evidence" value="ECO:0007669"/>
    <property type="project" value="UniProtKB-SubCell"/>
</dbReference>
<feature type="domain" description="CCT" evidence="4">
    <location>
        <begin position="318"/>
        <end position="360"/>
    </location>
</feature>
<comment type="subcellular location">
    <subcellularLocation>
        <location evidence="1 3">Nucleus</location>
    </subcellularLocation>
</comment>
<dbReference type="InterPro" id="IPR010402">
    <property type="entry name" value="CCT_domain"/>
</dbReference>
<dbReference type="EMBL" id="JBJKBG010000008">
    <property type="protein sequence ID" value="KAL3726870.1"/>
    <property type="molecule type" value="Genomic_DNA"/>
</dbReference>
<evidence type="ECO:0000259" key="4">
    <source>
        <dbReference type="PROSITE" id="PS51017"/>
    </source>
</evidence>
<accession>A0ABD3JTQ0</accession>
<name>A0ABD3JTQ0_EUCGL</name>
<dbReference type="Pfam" id="PF06203">
    <property type="entry name" value="CCT"/>
    <property type="match status" value="1"/>
</dbReference>
<evidence type="ECO:0000256" key="1">
    <source>
        <dbReference type="ARBA" id="ARBA00004123"/>
    </source>
</evidence>
<keyword evidence="2 3" id="KW-0539">Nucleus</keyword>
<reference evidence="5 6" key="1">
    <citation type="submission" date="2024-11" db="EMBL/GenBank/DDBJ databases">
        <title>Chromosome-level genome assembly of Eucalyptus globulus Labill. provides insights into its genome evolution.</title>
        <authorList>
            <person name="Li X."/>
        </authorList>
    </citation>
    <scope>NUCLEOTIDE SEQUENCE [LARGE SCALE GENOMIC DNA]</scope>
    <source>
        <strain evidence="5">CL2024</strain>
        <tissue evidence="5">Fresh tender leaves</tissue>
    </source>
</reference>
<evidence type="ECO:0000313" key="6">
    <source>
        <dbReference type="Proteomes" id="UP001634007"/>
    </source>
</evidence>
<dbReference type="Proteomes" id="UP001634007">
    <property type="component" value="Unassembled WGS sequence"/>
</dbReference>
<protein>
    <recommendedName>
        <fullName evidence="4">CCT domain-containing protein</fullName>
    </recommendedName>
</protein>
<dbReference type="PANTHER" id="PTHR31319">
    <property type="entry name" value="ZINC FINGER PROTEIN CONSTANS-LIKE 4"/>
    <property type="match status" value="1"/>
</dbReference>
<keyword evidence="6" id="KW-1185">Reference proteome</keyword>
<dbReference type="AlphaFoldDB" id="A0ABD3JTQ0"/>
<proteinExistence type="predicted"/>